<dbReference type="Proteomes" id="UP000590964">
    <property type="component" value="Unassembled WGS sequence"/>
</dbReference>
<evidence type="ECO:0000256" key="1">
    <source>
        <dbReference type="SAM" id="Phobius"/>
    </source>
</evidence>
<dbReference type="EMBL" id="DUFW01000044">
    <property type="protein sequence ID" value="HIH21561.1"/>
    <property type="molecule type" value="Genomic_DNA"/>
</dbReference>
<reference evidence="3 5" key="1">
    <citation type="journal article" date="2020" name="bioRxiv">
        <title>A rank-normalized archaeal taxonomy based on genome phylogeny resolves widespread incomplete and uneven classifications.</title>
        <authorList>
            <person name="Rinke C."/>
            <person name="Chuvochina M."/>
            <person name="Mussig A.J."/>
            <person name="Chaumeil P.-A."/>
            <person name="Waite D.W."/>
            <person name="Whitman W.B."/>
            <person name="Parks D.H."/>
            <person name="Hugenholtz P."/>
        </authorList>
    </citation>
    <scope>NUCLEOTIDE SEQUENCE</scope>
    <source>
        <strain evidence="3">UBA10036</strain>
    </source>
</reference>
<evidence type="ECO:0000313" key="3">
    <source>
        <dbReference type="EMBL" id="HIH33050.1"/>
    </source>
</evidence>
<organism evidence="3 4">
    <name type="scientific">Candidatus Iainarchaeum sp</name>
    <dbReference type="NCBI Taxonomy" id="3101447"/>
    <lineage>
        <taxon>Archaea</taxon>
        <taxon>Candidatus Iainarchaeota</taxon>
        <taxon>Candidatus Iainarchaeia</taxon>
        <taxon>Candidatus Iainarchaeales</taxon>
        <taxon>Candidatus Iainarchaeaceae</taxon>
        <taxon>Candidatus Iainarchaeum</taxon>
    </lineage>
</organism>
<evidence type="ECO:0000313" key="2">
    <source>
        <dbReference type="EMBL" id="HIH21561.1"/>
    </source>
</evidence>
<evidence type="ECO:0008006" key="6">
    <source>
        <dbReference type="Google" id="ProtNLM"/>
    </source>
</evidence>
<accession>A0A7J4KUX0</accession>
<keyword evidence="1" id="KW-1133">Transmembrane helix</keyword>
<dbReference type="EMBL" id="DUFJ01000055">
    <property type="protein sequence ID" value="HIH33050.1"/>
    <property type="molecule type" value="Genomic_DNA"/>
</dbReference>
<dbReference type="Proteomes" id="UP000527315">
    <property type="component" value="Unassembled WGS sequence"/>
</dbReference>
<dbReference type="AlphaFoldDB" id="A0A7J4KUX0"/>
<evidence type="ECO:0000313" key="4">
    <source>
        <dbReference type="Proteomes" id="UP000527315"/>
    </source>
</evidence>
<protein>
    <recommendedName>
        <fullName evidence="6">Class III signal peptide-containing protein</fullName>
    </recommendedName>
</protein>
<feature type="non-terminal residue" evidence="3">
    <location>
        <position position="81"/>
    </location>
</feature>
<keyword evidence="1" id="KW-0812">Transmembrane</keyword>
<sequence length="81" mass="8683">MKGQITIEFLVVVVALLLVLNFAFIVYRNNSILLSSNEELSEARVLAASVGNALNSTFLAGSGASGTFFFKKIRDINASLS</sequence>
<comment type="caution">
    <text evidence="3">The sequence shown here is derived from an EMBL/GenBank/DDBJ whole genome shotgun (WGS) entry which is preliminary data.</text>
</comment>
<keyword evidence="1" id="KW-0472">Membrane</keyword>
<gene>
    <name evidence="2" type="ORF">HA222_02780</name>
    <name evidence="3" type="ORF">HA227_02235</name>
</gene>
<evidence type="ECO:0000313" key="5">
    <source>
        <dbReference type="Proteomes" id="UP000590964"/>
    </source>
</evidence>
<proteinExistence type="predicted"/>
<feature type="transmembrane region" description="Helical" evidence="1">
    <location>
        <begin position="7"/>
        <end position="27"/>
    </location>
</feature>
<name>A0A7J4KUX0_9ARCH</name>